<dbReference type="Pfam" id="PF26035">
    <property type="entry name" value="DUF8010"/>
    <property type="match status" value="1"/>
</dbReference>
<dbReference type="EMBL" id="CP102487">
    <property type="protein sequence ID" value="UUX57576.1"/>
    <property type="molecule type" value="Genomic_DNA"/>
</dbReference>
<dbReference type="Pfam" id="PF26572">
    <property type="entry name" value="DUF8185"/>
    <property type="match status" value="1"/>
</dbReference>
<dbReference type="Proteomes" id="UP001060018">
    <property type="component" value="Chromosome"/>
</dbReference>
<name>A0AA94XNM4_9MICC</name>
<evidence type="ECO:0000313" key="4">
    <source>
        <dbReference type="Proteomes" id="UP001060018"/>
    </source>
</evidence>
<dbReference type="AlphaFoldDB" id="A0AA94XNM4"/>
<dbReference type="InterPro" id="IPR058323">
    <property type="entry name" value="DUF8010"/>
</dbReference>
<feature type="domain" description="DUF8010" evidence="1">
    <location>
        <begin position="1"/>
        <end position="106"/>
    </location>
</feature>
<evidence type="ECO:0000259" key="1">
    <source>
        <dbReference type="Pfam" id="PF26035"/>
    </source>
</evidence>
<accession>A0AA94XNM4</accession>
<evidence type="ECO:0000259" key="2">
    <source>
        <dbReference type="Pfam" id="PF26572"/>
    </source>
</evidence>
<gene>
    <name evidence="3" type="ORF">NUH22_09570</name>
</gene>
<dbReference type="RefSeq" id="WP_257745200.1">
    <property type="nucleotide sequence ID" value="NZ_CP102487.1"/>
</dbReference>
<dbReference type="InterPro" id="IPR058498">
    <property type="entry name" value="DUF8185"/>
</dbReference>
<evidence type="ECO:0000313" key="3">
    <source>
        <dbReference type="EMBL" id="UUX57576.1"/>
    </source>
</evidence>
<reference evidence="3" key="1">
    <citation type="journal article" date="2022" name="Pest Manag. Sci.">
        <title>Glutamicibacter halophytocola-mediated host fitness of potato tuber moth on Solanaceae crops.</title>
        <authorList>
            <person name="Wang W."/>
            <person name="Xiao G."/>
            <person name="Du G."/>
            <person name="Chang L."/>
            <person name="Yang Y."/>
            <person name="Ye J."/>
            <person name="Chen B."/>
        </authorList>
    </citation>
    <scope>NUCLEOTIDE SEQUENCE</scope>
    <source>
        <strain evidence="3">S2</strain>
    </source>
</reference>
<proteinExistence type="predicted"/>
<organism evidence="3 4">
    <name type="scientific">Glutamicibacter halophytocola</name>
    <dbReference type="NCBI Taxonomy" id="1933880"/>
    <lineage>
        <taxon>Bacteria</taxon>
        <taxon>Bacillati</taxon>
        <taxon>Actinomycetota</taxon>
        <taxon>Actinomycetes</taxon>
        <taxon>Micrococcales</taxon>
        <taxon>Micrococcaceae</taxon>
        <taxon>Glutamicibacter</taxon>
    </lineage>
</organism>
<sequence>MASDVLIFDDVNSVSDLANFVSRAKTIEDDAALFVARGTALAVYVPVLVPAELGQGQYTILGMRVHRLAQPAEINASYSLSSIQDRLARMGDASVEFTLPPVEATARWAGISVPLSGWEDSGTIPDHALSSAAQTGIDAVAQALPENPGKPVISQIRQRVWSSEIAGQEPPLPMGAAFAMHALGFLSPNGESRVLRQGTWRRISNGRGHAVLRQSSLLG</sequence>
<feature type="domain" description="DUF8185" evidence="2">
    <location>
        <begin position="114"/>
        <end position="215"/>
    </location>
</feature>
<protein>
    <submittedName>
        <fullName evidence="3">Uncharacterized protein</fullName>
    </submittedName>
</protein>